<reference evidence="2" key="1">
    <citation type="submission" date="2018-09" db="EMBL/GenBank/DDBJ databases">
        <title>Nocardia yunnanensis sp. nov., an actinomycete isolated from a soil sample.</title>
        <authorList>
            <person name="Zhang J."/>
        </authorList>
    </citation>
    <scope>NUCLEOTIDE SEQUENCE [LARGE SCALE GENOMIC DNA]</scope>
    <source>
        <strain evidence="2">21-3</strain>
    </source>
</reference>
<gene>
    <name evidence="1" type="ORF">D0Y83_12475</name>
</gene>
<dbReference type="AlphaFoldDB" id="A0A5P6NDD8"/>
<dbReference type="RefSeq" id="WP_151886058.1">
    <property type="nucleotide sequence ID" value="NZ_CP032228.1"/>
</dbReference>
<dbReference type="EMBL" id="CP032228">
    <property type="protein sequence ID" value="QFI63992.1"/>
    <property type="molecule type" value="Genomic_DNA"/>
</dbReference>
<proteinExistence type="predicted"/>
<evidence type="ECO:0000313" key="1">
    <source>
        <dbReference type="EMBL" id="QFI63992.1"/>
    </source>
</evidence>
<evidence type="ECO:0000313" key="2">
    <source>
        <dbReference type="Proteomes" id="UP000325385"/>
    </source>
</evidence>
<sequence>MTGAIKRARRIFMQGKDFKAIHWAAHLEVQVIHFSTFREMCSILRSSDSGDLVIYRYQNNPRSFLASLAVWVVMVLQVAKARIWGQSVVWICHNVDRETQPYHPRIQGLRRRLLVRFADEVFVLDPAFVTHCTRSDAKPISFGIKEGGEVSSANRAQIEKLAQRVDRVVLIAGQDGGKYKAFCRIPEVYSHFSKLGLTVGFVCAGMAQSRSFGSRIEQNLLRIVEPNLRESELSHLVDYIYRENADISVPYSIYAAATAEIPVLTRDDNILAEIVQRERIGTVLGQPEERPNRQYDFKGFLKRHDWRSLRNRLYESEILP</sequence>
<dbReference type="GeneID" id="69698128"/>
<name>A0A5P6NDD8_9SPHN</name>
<accession>A0A5P6NDD8</accession>
<organism evidence="1 2">
    <name type="scientific">Qipengyuania flava</name>
    <dbReference type="NCBI Taxonomy" id="192812"/>
    <lineage>
        <taxon>Bacteria</taxon>
        <taxon>Pseudomonadati</taxon>
        <taxon>Pseudomonadota</taxon>
        <taxon>Alphaproteobacteria</taxon>
        <taxon>Sphingomonadales</taxon>
        <taxon>Erythrobacteraceae</taxon>
        <taxon>Qipengyuania</taxon>
    </lineage>
</organism>
<evidence type="ECO:0008006" key="3">
    <source>
        <dbReference type="Google" id="ProtNLM"/>
    </source>
</evidence>
<dbReference type="Proteomes" id="UP000325385">
    <property type="component" value="Chromosome"/>
</dbReference>
<protein>
    <recommendedName>
        <fullName evidence="3">Glycosyltransferase</fullName>
    </recommendedName>
</protein>